<comment type="caution">
    <text evidence="1">The sequence shown here is derived from an EMBL/GenBank/DDBJ whole genome shotgun (WGS) entry which is preliminary data.</text>
</comment>
<dbReference type="RefSeq" id="WP_187816313.1">
    <property type="nucleotide sequence ID" value="NZ_JACTVJ010000012.1"/>
</dbReference>
<dbReference type="EMBL" id="JACTVJ010000012">
    <property type="protein sequence ID" value="MBC9715870.1"/>
    <property type="molecule type" value="Genomic_DNA"/>
</dbReference>
<proteinExistence type="predicted"/>
<protein>
    <recommendedName>
        <fullName evidence="3">STAS domain-containing protein</fullName>
    </recommendedName>
</protein>
<evidence type="ECO:0008006" key="3">
    <source>
        <dbReference type="Google" id="ProtNLM"/>
    </source>
</evidence>
<reference evidence="1 2" key="1">
    <citation type="submission" date="2020-08" db="EMBL/GenBank/DDBJ databases">
        <title>Genemic of Streptomyces polyaspartic.</title>
        <authorList>
            <person name="Liu W."/>
        </authorList>
    </citation>
    <scope>NUCLEOTIDE SEQUENCE [LARGE SCALE GENOMIC DNA]</scope>
    <source>
        <strain evidence="1 2">TRM66268-LWL</strain>
    </source>
</reference>
<accession>A0ABR7SMG6</accession>
<name>A0ABR7SMG6_9ACTN</name>
<dbReference type="Gene3D" id="3.30.750.24">
    <property type="entry name" value="STAS domain"/>
    <property type="match status" value="1"/>
</dbReference>
<keyword evidence="2" id="KW-1185">Reference proteome</keyword>
<sequence length="114" mass="12381">MDATSLNGSPSLKTDPETSTLWLGGALTGAYKASVTRDLAVLLAERRHDITVDLTRVTCISNSMLEVFTAIASLLTPPRRLIMRAPADLEIPGRLATRLPNPETLAQRMAVHEE</sequence>
<dbReference type="InterPro" id="IPR036513">
    <property type="entry name" value="STAS_dom_sf"/>
</dbReference>
<evidence type="ECO:0000313" key="2">
    <source>
        <dbReference type="Proteomes" id="UP000642284"/>
    </source>
</evidence>
<dbReference type="Proteomes" id="UP000642284">
    <property type="component" value="Unassembled WGS sequence"/>
</dbReference>
<organism evidence="1 2">
    <name type="scientific">Streptomyces polyasparticus</name>
    <dbReference type="NCBI Taxonomy" id="2767826"/>
    <lineage>
        <taxon>Bacteria</taxon>
        <taxon>Bacillati</taxon>
        <taxon>Actinomycetota</taxon>
        <taxon>Actinomycetes</taxon>
        <taxon>Kitasatosporales</taxon>
        <taxon>Streptomycetaceae</taxon>
        <taxon>Streptomyces</taxon>
    </lineage>
</organism>
<gene>
    <name evidence="1" type="ORF">H9Y04_25350</name>
</gene>
<evidence type="ECO:0000313" key="1">
    <source>
        <dbReference type="EMBL" id="MBC9715870.1"/>
    </source>
</evidence>